<evidence type="ECO:0000256" key="3">
    <source>
        <dbReference type="ARBA" id="ARBA00022723"/>
    </source>
</evidence>
<keyword evidence="8" id="KW-0234">DNA repair</keyword>
<organism evidence="11 12">
    <name type="scientific">Methanofollis aquaemaris</name>
    <dbReference type="NCBI Taxonomy" id="126734"/>
    <lineage>
        <taxon>Archaea</taxon>
        <taxon>Methanobacteriati</taxon>
        <taxon>Methanobacteriota</taxon>
        <taxon>Stenosarchaea group</taxon>
        <taxon>Methanomicrobia</taxon>
        <taxon>Methanomicrobiales</taxon>
        <taxon>Methanomicrobiaceae</taxon>
        <taxon>Methanofollis</taxon>
    </lineage>
</organism>
<dbReference type="InterPro" id="IPR003265">
    <property type="entry name" value="HhH-GPD_domain"/>
</dbReference>
<reference evidence="11" key="2">
    <citation type="submission" date="2019-02" db="EMBL/GenBank/DDBJ databases">
        <authorList>
            <person name="Chen S.-C."/>
            <person name="Chien H.-H."/>
            <person name="Lai M.-C."/>
        </authorList>
    </citation>
    <scope>NUCLEOTIDE SEQUENCE</scope>
    <source>
        <strain evidence="11">N2F9704</strain>
    </source>
</reference>
<reference evidence="11" key="1">
    <citation type="journal article" date="2001" name="Int. J. Syst. Evol. Microbiol.">
        <title>Methanofollis aquaemaris sp. nov., a methanogen isolated from an aquaculture fish pond.</title>
        <authorList>
            <person name="Lai M.C."/>
            <person name="Chen S.C."/>
        </authorList>
    </citation>
    <scope>NUCLEOTIDE SEQUENCE</scope>
    <source>
        <strain evidence="11">N2F9704</strain>
    </source>
</reference>
<dbReference type="GO" id="GO:0019104">
    <property type="term" value="F:DNA N-glycosylase activity"/>
    <property type="evidence" value="ECO:0007669"/>
    <property type="project" value="UniProtKB-ARBA"/>
</dbReference>
<evidence type="ECO:0000313" key="12">
    <source>
        <dbReference type="Proteomes" id="UP001042704"/>
    </source>
</evidence>
<dbReference type="Proteomes" id="UP001042704">
    <property type="component" value="Chromosome"/>
</dbReference>
<dbReference type="Gene3D" id="1.10.1670.10">
    <property type="entry name" value="Helix-hairpin-Helix base-excision DNA repair enzymes (C-terminal)"/>
    <property type="match status" value="1"/>
</dbReference>
<dbReference type="AlphaFoldDB" id="A0A8A3S1H8"/>
<keyword evidence="9" id="KW-0326">Glycosidase</keyword>
<keyword evidence="3" id="KW-0479">Metal-binding</keyword>
<keyword evidence="7" id="KW-0411">Iron-sulfur</keyword>
<keyword evidence="4" id="KW-0227">DNA damage</keyword>
<dbReference type="EMBL" id="CP036172">
    <property type="protein sequence ID" value="QSZ66102.1"/>
    <property type="molecule type" value="Genomic_DNA"/>
</dbReference>
<evidence type="ECO:0000256" key="4">
    <source>
        <dbReference type="ARBA" id="ARBA00022763"/>
    </source>
</evidence>
<dbReference type="Pfam" id="PF00633">
    <property type="entry name" value="HHH"/>
    <property type="match status" value="1"/>
</dbReference>
<dbReference type="Gene3D" id="1.10.340.30">
    <property type="entry name" value="Hypothetical protein, domain 2"/>
    <property type="match status" value="1"/>
</dbReference>
<dbReference type="PIRSF" id="PIRSF001435">
    <property type="entry name" value="Nth"/>
    <property type="match status" value="1"/>
</dbReference>
<name>A0A8A3S1H8_9EURY</name>
<dbReference type="KEGG" id="maqe:RJ40_00575"/>
<evidence type="ECO:0000256" key="7">
    <source>
        <dbReference type="ARBA" id="ARBA00023014"/>
    </source>
</evidence>
<dbReference type="GO" id="GO:0051539">
    <property type="term" value="F:4 iron, 4 sulfur cluster binding"/>
    <property type="evidence" value="ECO:0007669"/>
    <property type="project" value="UniProtKB-KW"/>
</dbReference>
<dbReference type="PANTHER" id="PTHR10359">
    <property type="entry name" value="A/G-SPECIFIC ADENINE GLYCOSYLASE/ENDONUCLEASE III"/>
    <property type="match status" value="1"/>
</dbReference>
<gene>
    <name evidence="11" type="ORF">RJ40_00575</name>
</gene>
<dbReference type="InterPro" id="IPR023170">
    <property type="entry name" value="HhH_base_excis_C"/>
</dbReference>
<keyword evidence="12" id="KW-1185">Reference proteome</keyword>
<evidence type="ECO:0000256" key="8">
    <source>
        <dbReference type="ARBA" id="ARBA00023204"/>
    </source>
</evidence>
<dbReference type="InterPro" id="IPR000445">
    <property type="entry name" value="HhH_motif"/>
</dbReference>
<dbReference type="GO" id="GO:0003677">
    <property type="term" value="F:DNA binding"/>
    <property type="evidence" value="ECO:0007669"/>
    <property type="project" value="InterPro"/>
</dbReference>
<dbReference type="GO" id="GO:0046872">
    <property type="term" value="F:metal ion binding"/>
    <property type="evidence" value="ECO:0007669"/>
    <property type="project" value="UniProtKB-KW"/>
</dbReference>
<protein>
    <submittedName>
        <fullName evidence="11">Fe-S cluster assembly protein HesB</fullName>
    </submittedName>
</protein>
<evidence type="ECO:0000256" key="5">
    <source>
        <dbReference type="ARBA" id="ARBA00022801"/>
    </source>
</evidence>
<keyword evidence="6" id="KW-0408">Iron</keyword>
<evidence type="ECO:0000259" key="10">
    <source>
        <dbReference type="SMART" id="SM00478"/>
    </source>
</evidence>
<dbReference type="GO" id="GO:0006284">
    <property type="term" value="P:base-excision repair"/>
    <property type="evidence" value="ECO:0007669"/>
    <property type="project" value="InterPro"/>
</dbReference>
<dbReference type="SMART" id="SM00478">
    <property type="entry name" value="ENDO3c"/>
    <property type="match status" value="1"/>
</dbReference>
<evidence type="ECO:0000256" key="6">
    <source>
        <dbReference type="ARBA" id="ARBA00023004"/>
    </source>
</evidence>
<keyword evidence="5" id="KW-0378">Hydrolase</keyword>
<evidence type="ECO:0000256" key="9">
    <source>
        <dbReference type="ARBA" id="ARBA00023295"/>
    </source>
</evidence>
<feature type="domain" description="HhH-GPD" evidence="10">
    <location>
        <begin position="37"/>
        <end position="191"/>
    </location>
</feature>
<proteinExistence type="inferred from homology"/>
<dbReference type="PANTHER" id="PTHR10359:SF19">
    <property type="entry name" value="DNA REPAIR GLYCOSYLASE MJ1434-RELATED"/>
    <property type="match status" value="1"/>
</dbReference>
<evidence type="ECO:0000313" key="11">
    <source>
        <dbReference type="EMBL" id="QSZ66102.1"/>
    </source>
</evidence>
<comment type="similarity">
    <text evidence="1">Belongs to the Nth/MutY family.</text>
</comment>
<dbReference type="SUPFAM" id="SSF48150">
    <property type="entry name" value="DNA-glycosylase"/>
    <property type="match status" value="1"/>
</dbReference>
<sequence>MEIDARIQALLQELEGRYGAISWWEAPPEEVVIGAVLTQQTRWENVTRAIANLKEAGCCSVAGVVGTERETIEAAVRPTGFFRVKTERLKALCGRVEELGGVGALGAMPTVRLREELLAVRGVGEETADSILCYAFGRSAFVIDAYTRQVCRCMGITAADPELRRLFERALPEDAEAYARAHAWIVEYAKEYCRTERCEECRIRNLSE</sequence>
<dbReference type="Pfam" id="PF00730">
    <property type="entry name" value="HhH-GPD"/>
    <property type="match status" value="1"/>
</dbReference>
<evidence type="ECO:0000256" key="1">
    <source>
        <dbReference type="ARBA" id="ARBA00008343"/>
    </source>
</evidence>
<accession>A0A8A3S1H8</accession>
<evidence type="ECO:0000256" key="2">
    <source>
        <dbReference type="ARBA" id="ARBA00022485"/>
    </source>
</evidence>
<dbReference type="InterPro" id="IPR011257">
    <property type="entry name" value="DNA_glycosylase"/>
</dbReference>
<dbReference type="CDD" id="cd00056">
    <property type="entry name" value="ENDO3c"/>
    <property type="match status" value="1"/>
</dbReference>
<keyword evidence="2" id="KW-0004">4Fe-4S</keyword>